<proteinExistence type="predicted"/>
<evidence type="ECO:0000313" key="3">
    <source>
        <dbReference type="Proteomes" id="UP000018144"/>
    </source>
</evidence>
<accession>U4LFC7</accession>
<dbReference type="EMBL" id="HF935431">
    <property type="protein sequence ID" value="CCX30252.1"/>
    <property type="molecule type" value="Genomic_DNA"/>
</dbReference>
<name>U4LFC7_PYROM</name>
<dbReference type="InterPro" id="IPR036047">
    <property type="entry name" value="F-box-like_dom_sf"/>
</dbReference>
<feature type="domain" description="F-box" evidence="1">
    <location>
        <begin position="9"/>
        <end position="47"/>
    </location>
</feature>
<dbReference type="SUPFAM" id="SSF81383">
    <property type="entry name" value="F-box domain"/>
    <property type="match status" value="1"/>
</dbReference>
<evidence type="ECO:0000259" key="1">
    <source>
        <dbReference type="PROSITE" id="PS50181"/>
    </source>
</evidence>
<organism evidence="2 3">
    <name type="scientific">Pyronema omphalodes (strain CBS 100304)</name>
    <name type="common">Pyronema confluens</name>
    <dbReference type="NCBI Taxonomy" id="1076935"/>
    <lineage>
        <taxon>Eukaryota</taxon>
        <taxon>Fungi</taxon>
        <taxon>Dikarya</taxon>
        <taxon>Ascomycota</taxon>
        <taxon>Pezizomycotina</taxon>
        <taxon>Pezizomycetes</taxon>
        <taxon>Pezizales</taxon>
        <taxon>Pyronemataceae</taxon>
        <taxon>Pyronema</taxon>
    </lineage>
</organism>
<dbReference type="OrthoDB" id="5284476at2759"/>
<sequence>MSNSATMSSVTLSTLPPELLLGVIRHVSPHDLFSLLLTSRLFNSLFKLHHAHILPFLLPAYPEALLLSQAQGSRDIPQTLLTNAAAVSGACDLFHAETSIRFHRHTPLLPCERARFCRAFYRLWTAVTIHIPSKSTVSILSCPSDRFAQTSLAHLTLEELLPMSTTIDDRELQCMLELAVWLLLDSSLMFKREYLPAYAKNWAAVLGRAWRLGFTPGEGRVGSRHGEHPVGFVKEGGERGGFFDETGGFREVWDSLYGMAGAVLAFWPGEVVPVIA</sequence>
<dbReference type="InterPro" id="IPR001810">
    <property type="entry name" value="F-box_dom"/>
</dbReference>
<dbReference type="AlphaFoldDB" id="U4LFC7"/>
<dbReference type="Proteomes" id="UP000018144">
    <property type="component" value="Unassembled WGS sequence"/>
</dbReference>
<gene>
    <name evidence="2" type="ORF">PCON_08378</name>
</gene>
<evidence type="ECO:0000313" key="2">
    <source>
        <dbReference type="EMBL" id="CCX30252.1"/>
    </source>
</evidence>
<dbReference type="Pfam" id="PF00646">
    <property type="entry name" value="F-box"/>
    <property type="match status" value="1"/>
</dbReference>
<reference evidence="2 3" key="1">
    <citation type="journal article" date="2013" name="PLoS Genet.">
        <title>The genome and development-dependent transcriptomes of Pyronema confluens: a window into fungal evolution.</title>
        <authorList>
            <person name="Traeger S."/>
            <person name="Altegoer F."/>
            <person name="Freitag M."/>
            <person name="Gabaldon T."/>
            <person name="Kempken F."/>
            <person name="Kumar A."/>
            <person name="Marcet-Houben M."/>
            <person name="Poggeler S."/>
            <person name="Stajich J.E."/>
            <person name="Nowrousian M."/>
        </authorList>
    </citation>
    <scope>NUCLEOTIDE SEQUENCE [LARGE SCALE GENOMIC DNA]</scope>
    <source>
        <strain evidence="3">CBS 100304</strain>
        <tissue evidence="2">Vegetative mycelium</tissue>
    </source>
</reference>
<keyword evidence="3" id="KW-1185">Reference proteome</keyword>
<protein>
    <recommendedName>
        <fullName evidence="1">F-box domain-containing protein</fullName>
    </recommendedName>
</protein>
<dbReference type="PROSITE" id="PS50181">
    <property type="entry name" value="FBOX"/>
    <property type="match status" value="1"/>
</dbReference>